<dbReference type="OrthoDB" id="9782108at2"/>
<sequence>MELEDLNNDRQLFKSQPHLWVEQYADYLYSYAFTRLNNDELSRDLVKETFLAALEKVGTFNGDSTERTWLIAIMRHKIIDVYRKRTSNGISRFESLEAETQQKIFFDPDNGHWNPPYYPQLLGVEDHDPLNNKELAGVLERCLKKLPPQWFSVFTLKHVDDQKTEMICKALKISAGNFWVIMHRAKLNLRECLQRHWL</sequence>
<comment type="caution">
    <text evidence="8">The sequence shown here is derived from an EMBL/GenBank/DDBJ whole genome shotgun (WGS) entry which is preliminary data.</text>
</comment>
<dbReference type="SUPFAM" id="SSF88946">
    <property type="entry name" value="Sigma2 domain of RNA polymerase sigma factors"/>
    <property type="match status" value="1"/>
</dbReference>
<dbReference type="InterPro" id="IPR013324">
    <property type="entry name" value="RNA_pol_sigma_r3/r4-like"/>
</dbReference>
<dbReference type="PANTHER" id="PTHR43133:SF8">
    <property type="entry name" value="RNA POLYMERASE SIGMA FACTOR HI_1459-RELATED"/>
    <property type="match status" value="1"/>
</dbReference>
<dbReference type="EMBL" id="SACK01000008">
    <property type="protein sequence ID" value="RVT98496.1"/>
    <property type="molecule type" value="Genomic_DNA"/>
</dbReference>
<evidence type="ECO:0000313" key="9">
    <source>
        <dbReference type="Proteomes" id="UP000282759"/>
    </source>
</evidence>
<evidence type="ECO:0000313" key="8">
    <source>
        <dbReference type="EMBL" id="RVT98496.1"/>
    </source>
</evidence>
<dbReference type="Pfam" id="PF08281">
    <property type="entry name" value="Sigma70_r4_2"/>
    <property type="match status" value="1"/>
</dbReference>
<keyword evidence="2" id="KW-0805">Transcription regulation</keyword>
<dbReference type="AlphaFoldDB" id="A0A437MLM6"/>
<dbReference type="InterPro" id="IPR036388">
    <property type="entry name" value="WH-like_DNA-bd_sf"/>
</dbReference>
<comment type="similarity">
    <text evidence="1">Belongs to the sigma-70 factor family. ECF subfamily.</text>
</comment>
<dbReference type="Gene3D" id="1.10.1740.10">
    <property type="match status" value="1"/>
</dbReference>
<feature type="domain" description="RNA polymerase sigma-70 region 2" evidence="6">
    <location>
        <begin position="21"/>
        <end position="86"/>
    </location>
</feature>
<evidence type="ECO:0000259" key="6">
    <source>
        <dbReference type="Pfam" id="PF04542"/>
    </source>
</evidence>
<evidence type="ECO:0000259" key="7">
    <source>
        <dbReference type="Pfam" id="PF08281"/>
    </source>
</evidence>
<evidence type="ECO:0000256" key="1">
    <source>
        <dbReference type="ARBA" id="ARBA00010641"/>
    </source>
</evidence>
<evidence type="ECO:0000256" key="3">
    <source>
        <dbReference type="ARBA" id="ARBA00023082"/>
    </source>
</evidence>
<dbReference type="PANTHER" id="PTHR43133">
    <property type="entry name" value="RNA POLYMERASE ECF-TYPE SIGMA FACTO"/>
    <property type="match status" value="1"/>
</dbReference>
<dbReference type="Proteomes" id="UP000282759">
    <property type="component" value="Unassembled WGS sequence"/>
</dbReference>
<keyword evidence="3" id="KW-0731">Sigma factor</keyword>
<evidence type="ECO:0000256" key="2">
    <source>
        <dbReference type="ARBA" id="ARBA00023015"/>
    </source>
</evidence>
<proteinExistence type="inferred from homology"/>
<dbReference type="InterPro" id="IPR013249">
    <property type="entry name" value="RNA_pol_sigma70_r4_t2"/>
</dbReference>
<dbReference type="InterPro" id="IPR013325">
    <property type="entry name" value="RNA_pol_sigma_r2"/>
</dbReference>
<dbReference type="Gene3D" id="1.10.10.10">
    <property type="entry name" value="Winged helix-like DNA-binding domain superfamily/Winged helix DNA-binding domain"/>
    <property type="match status" value="1"/>
</dbReference>
<evidence type="ECO:0000256" key="5">
    <source>
        <dbReference type="ARBA" id="ARBA00023163"/>
    </source>
</evidence>
<evidence type="ECO:0000256" key="4">
    <source>
        <dbReference type="ARBA" id="ARBA00023125"/>
    </source>
</evidence>
<dbReference type="GO" id="GO:0016987">
    <property type="term" value="F:sigma factor activity"/>
    <property type="evidence" value="ECO:0007669"/>
    <property type="project" value="UniProtKB-KW"/>
</dbReference>
<organism evidence="8 9">
    <name type="scientific">Mucilaginibacter limnophilus</name>
    <dbReference type="NCBI Taxonomy" id="1932778"/>
    <lineage>
        <taxon>Bacteria</taxon>
        <taxon>Pseudomonadati</taxon>
        <taxon>Bacteroidota</taxon>
        <taxon>Sphingobacteriia</taxon>
        <taxon>Sphingobacteriales</taxon>
        <taxon>Sphingobacteriaceae</taxon>
        <taxon>Mucilaginibacter</taxon>
    </lineage>
</organism>
<protein>
    <submittedName>
        <fullName evidence="8">Sigma-70 family RNA polymerase sigma factor</fullName>
    </submittedName>
</protein>
<feature type="domain" description="RNA polymerase sigma factor 70 region 4 type 2" evidence="7">
    <location>
        <begin position="139"/>
        <end position="188"/>
    </location>
</feature>
<dbReference type="NCBIfam" id="TIGR02937">
    <property type="entry name" value="sigma70-ECF"/>
    <property type="match status" value="1"/>
</dbReference>
<dbReference type="SUPFAM" id="SSF88659">
    <property type="entry name" value="Sigma3 and sigma4 domains of RNA polymerase sigma factors"/>
    <property type="match status" value="1"/>
</dbReference>
<dbReference type="InterPro" id="IPR007627">
    <property type="entry name" value="RNA_pol_sigma70_r2"/>
</dbReference>
<reference evidence="8 9" key="1">
    <citation type="submission" date="2019-01" db="EMBL/GenBank/DDBJ databases">
        <authorList>
            <person name="Chen W.-M."/>
        </authorList>
    </citation>
    <scope>NUCLEOTIDE SEQUENCE [LARGE SCALE GENOMIC DNA]</scope>
    <source>
        <strain evidence="8 9">YBJ-36</strain>
    </source>
</reference>
<dbReference type="InterPro" id="IPR039425">
    <property type="entry name" value="RNA_pol_sigma-70-like"/>
</dbReference>
<keyword evidence="5" id="KW-0804">Transcription</keyword>
<keyword evidence="4" id="KW-0238">DNA-binding</keyword>
<keyword evidence="9" id="KW-1185">Reference proteome</keyword>
<dbReference type="InterPro" id="IPR014284">
    <property type="entry name" value="RNA_pol_sigma-70_dom"/>
</dbReference>
<dbReference type="RefSeq" id="WP_127707146.1">
    <property type="nucleotide sequence ID" value="NZ_SACK01000008.1"/>
</dbReference>
<dbReference type="GO" id="GO:0006352">
    <property type="term" value="P:DNA-templated transcription initiation"/>
    <property type="evidence" value="ECO:0007669"/>
    <property type="project" value="InterPro"/>
</dbReference>
<gene>
    <name evidence="8" type="ORF">EOD41_17055</name>
</gene>
<name>A0A437MLM6_9SPHI</name>
<dbReference type="Pfam" id="PF04542">
    <property type="entry name" value="Sigma70_r2"/>
    <property type="match status" value="1"/>
</dbReference>
<dbReference type="GO" id="GO:0003677">
    <property type="term" value="F:DNA binding"/>
    <property type="evidence" value="ECO:0007669"/>
    <property type="project" value="UniProtKB-KW"/>
</dbReference>
<accession>A0A437MLM6</accession>